<feature type="domain" description="F-box" evidence="1">
    <location>
        <begin position="86"/>
        <end position="141"/>
    </location>
</feature>
<keyword evidence="3" id="KW-1185">Reference proteome</keyword>
<proteinExistence type="predicted"/>
<gene>
    <name evidence="2" type="ORF">D9758_011808</name>
</gene>
<dbReference type="EMBL" id="JAACJM010000140">
    <property type="protein sequence ID" value="KAF5343445.1"/>
    <property type="molecule type" value="Genomic_DNA"/>
</dbReference>
<dbReference type="SUPFAM" id="SSF81383">
    <property type="entry name" value="F-box domain"/>
    <property type="match status" value="1"/>
</dbReference>
<accession>A0A8H5CKJ6</accession>
<dbReference type="InterPro" id="IPR036047">
    <property type="entry name" value="F-box-like_dom_sf"/>
</dbReference>
<dbReference type="Proteomes" id="UP000559256">
    <property type="component" value="Unassembled WGS sequence"/>
</dbReference>
<reference evidence="2 3" key="1">
    <citation type="journal article" date="2020" name="ISME J.">
        <title>Uncovering the hidden diversity of litter-decomposition mechanisms in mushroom-forming fungi.</title>
        <authorList>
            <person name="Floudas D."/>
            <person name="Bentzer J."/>
            <person name="Ahren D."/>
            <person name="Johansson T."/>
            <person name="Persson P."/>
            <person name="Tunlid A."/>
        </authorList>
    </citation>
    <scope>NUCLEOTIDE SEQUENCE [LARGE SCALE GENOMIC DNA]</scope>
    <source>
        <strain evidence="2 3">CBS 291.85</strain>
    </source>
</reference>
<dbReference type="Pfam" id="PF12937">
    <property type="entry name" value="F-box-like"/>
    <property type="match status" value="1"/>
</dbReference>
<organism evidence="2 3">
    <name type="scientific">Tetrapyrgos nigripes</name>
    <dbReference type="NCBI Taxonomy" id="182062"/>
    <lineage>
        <taxon>Eukaryota</taxon>
        <taxon>Fungi</taxon>
        <taxon>Dikarya</taxon>
        <taxon>Basidiomycota</taxon>
        <taxon>Agaricomycotina</taxon>
        <taxon>Agaricomycetes</taxon>
        <taxon>Agaricomycetidae</taxon>
        <taxon>Agaricales</taxon>
        <taxon>Marasmiineae</taxon>
        <taxon>Marasmiaceae</taxon>
        <taxon>Tetrapyrgos</taxon>
    </lineage>
</organism>
<sequence length="329" mass="37274">MQDRLVPVEAMNRGSSSPSTDSLDILAALRSNFGTYTADVKHISQWLQDAEHNVSQLESRIISLRNEQQELLFRIAQYRSLLSPIRRIPPEILGRIFGFCCERSRIAWDYIDCPVVKLSQVCTGWRELARTTSSLWACIDIDVNHPEQDIDLTVSRVKTHLTMSRQSPLHLSLGVNSDEGVDAELCRPVVECLGKHSERWQTLILDVPRDVLLDPSFSSVRHNLPMLTHLDLWPPDGFHVTPTHTATVEVFSSAPMLRSLKLGSINYSLDPGTTDVEIPWNQLEDLTFTYQYPRNILERLTRASLASTVTIHRCYDHDNSPLTSLSSTT</sequence>
<evidence type="ECO:0000313" key="3">
    <source>
        <dbReference type="Proteomes" id="UP000559256"/>
    </source>
</evidence>
<dbReference type="InterPro" id="IPR001810">
    <property type="entry name" value="F-box_dom"/>
</dbReference>
<evidence type="ECO:0000313" key="2">
    <source>
        <dbReference type="EMBL" id="KAF5343445.1"/>
    </source>
</evidence>
<dbReference type="AlphaFoldDB" id="A0A8H5CKJ6"/>
<comment type="caution">
    <text evidence="2">The sequence shown here is derived from an EMBL/GenBank/DDBJ whole genome shotgun (WGS) entry which is preliminary data.</text>
</comment>
<name>A0A8H5CKJ6_9AGAR</name>
<evidence type="ECO:0000259" key="1">
    <source>
        <dbReference type="Pfam" id="PF12937"/>
    </source>
</evidence>
<protein>
    <recommendedName>
        <fullName evidence="1">F-box domain-containing protein</fullName>
    </recommendedName>
</protein>
<dbReference type="Gene3D" id="1.20.1280.50">
    <property type="match status" value="1"/>
</dbReference>
<dbReference type="OrthoDB" id="3365698at2759"/>